<dbReference type="Proteomes" id="UP001497382">
    <property type="component" value="Unassembled WGS sequence"/>
</dbReference>
<dbReference type="GO" id="GO:0062129">
    <property type="term" value="C:chitin-based extracellular matrix"/>
    <property type="evidence" value="ECO:0007669"/>
    <property type="project" value="TreeGrafter"/>
</dbReference>
<dbReference type="PANTHER" id="PTHR10380">
    <property type="entry name" value="CUTICLE PROTEIN"/>
    <property type="match status" value="1"/>
</dbReference>
<dbReference type="PANTHER" id="PTHR10380:SF235">
    <property type="entry name" value="CUTICULAR PROTEIN 73D, ISOFORM B"/>
    <property type="match status" value="1"/>
</dbReference>
<evidence type="ECO:0000256" key="1">
    <source>
        <dbReference type="PROSITE-ProRule" id="PRU00497"/>
    </source>
</evidence>
<gene>
    <name evidence="4" type="ORF">LARSCL_LOCUS10505</name>
</gene>
<keyword evidence="1" id="KW-0193">Cuticle</keyword>
<dbReference type="EMBL" id="CAXIEN010000124">
    <property type="protein sequence ID" value="CAL1279639.1"/>
    <property type="molecule type" value="Genomic_DNA"/>
</dbReference>
<comment type="caution">
    <text evidence="4">The sequence shown here is derived from an EMBL/GenBank/DDBJ whole genome shotgun (WGS) entry which is preliminary data.</text>
</comment>
<evidence type="ECO:0000256" key="3">
    <source>
        <dbReference type="SAM" id="SignalP"/>
    </source>
</evidence>
<dbReference type="InterPro" id="IPR050468">
    <property type="entry name" value="Cuticle_Struct_Prot"/>
</dbReference>
<organism evidence="4 5">
    <name type="scientific">Larinioides sclopetarius</name>
    <dbReference type="NCBI Taxonomy" id="280406"/>
    <lineage>
        <taxon>Eukaryota</taxon>
        <taxon>Metazoa</taxon>
        <taxon>Ecdysozoa</taxon>
        <taxon>Arthropoda</taxon>
        <taxon>Chelicerata</taxon>
        <taxon>Arachnida</taxon>
        <taxon>Araneae</taxon>
        <taxon>Araneomorphae</taxon>
        <taxon>Entelegynae</taxon>
        <taxon>Araneoidea</taxon>
        <taxon>Araneidae</taxon>
        <taxon>Larinioides</taxon>
    </lineage>
</organism>
<keyword evidence="3" id="KW-0732">Signal</keyword>
<accession>A0AAV2A6X1</accession>
<name>A0AAV2A6X1_9ARAC</name>
<dbReference type="Pfam" id="PF00379">
    <property type="entry name" value="Chitin_bind_4"/>
    <property type="match status" value="1"/>
</dbReference>
<proteinExistence type="predicted"/>
<feature type="region of interest" description="Disordered" evidence="2">
    <location>
        <begin position="118"/>
        <end position="141"/>
    </location>
</feature>
<sequence length="177" mass="16473">MEFLKITALTIAFLHCVSGKGIISGFGGLDGLGGGLGGSGGSYGGSLGGAGGNLGGRFGGLGGGIGGHGGGLGGGIGGIGGGLGGGYGRVGGGSGRVGGGSGSWGSGAVSQPKPYATSFQAPDGQGGLSYRTEESDGSGNVKGSYGYTDAQGLFRKVQYSAGPAGFSATVNTNEPGV</sequence>
<evidence type="ECO:0000256" key="2">
    <source>
        <dbReference type="SAM" id="MobiDB-lite"/>
    </source>
</evidence>
<feature type="signal peptide" evidence="3">
    <location>
        <begin position="1"/>
        <end position="19"/>
    </location>
</feature>
<feature type="chain" id="PRO_5043527886" evidence="3">
    <location>
        <begin position="20"/>
        <end position="177"/>
    </location>
</feature>
<dbReference type="InterPro" id="IPR000618">
    <property type="entry name" value="Insect_cuticle"/>
</dbReference>
<evidence type="ECO:0000313" key="4">
    <source>
        <dbReference type="EMBL" id="CAL1279639.1"/>
    </source>
</evidence>
<feature type="non-terminal residue" evidence="4">
    <location>
        <position position="177"/>
    </location>
</feature>
<evidence type="ECO:0000313" key="5">
    <source>
        <dbReference type="Proteomes" id="UP001497382"/>
    </source>
</evidence>
<dbReference type="PROSITE" id="PS51155">
    <property type="entry name" value="CHIT_BIND_RR_2"/>
    <property type="match status" value="1"/>
</dbReference>
<protein>
    <submittedName>
        <fullName evidence="4">Uncharacterized protein</fullName>
    </submittedName>
</protein>
<keyword evidence="5" id="KW-1185">Reference proteome</keyword>
<dbReference type="GO" id="GO:0008010">
    <property type="term" value="F:structural constituent of chitin-based larval cuticle"/>
    <property type="evidence" value="ECO:0007669"/>
    <property type="project" value="TreeGrafter"/>
</dbReference>
<dbReference type="AlphaFoldDB" id="A0AAV2A6X1"/>
<reference evidence="4 5" key="1">
    <citation type="submission" date="2024-04" db="EMBL/GenBank/DDBJ databases">
        <authorList>
            <person name="Rising A."/>
            <person name="Reimegard J."/>
            <person name="Sonavane S."/>
            <person name="Akerstrom W."/>
            <person name="Nylinder S."/>
            <person name="Hedman E."/>
            <person name="Kallberg Y."/>
        </authorList>
    </citation>
    <scope>NUCLEOTIDE SEQUENCE [LARGE SCALE GENOMIC DNA]</scope>
</reference>